<organism evidence="1 2">
    <name type="scientific">Candidatus Roizmanbacteria bacterium CG10_big_fil_rev_8_21_14_0_10_36_26</name>
    <dbReference type="NCBI Taxonomy" id="1974851"/>
    <lineage>
        <taxon>Bacteria</taxon>
        <taxon>Candidatus Roizmaniibacteriota</taxon>
    </lineage>
</organism>
<dbReference type="InterPro" id="IPR023198">
    <property type="entry name" value="PGP-like_dom2"/>
</dbReference>
<dbReference type="PRINTS" id="PR00413">
    <property type="entry name" value="HADHALOGNASE"/>
</dbReference>
<dbReference type="PANTHER" id="PTHR43611:SF3">
    <property type="entry name" value="FLAVIN MONONUCLEOTIDE HYDROLASE 1, CHLOROPLATIC"/>
    <property type="match status" value="1"/>
</dbReference>
<dbReference type="SFLD" id="SFLDS00003">
    <property type="entry name" value="Haloacid_Dehalogenase"/>
    <property type="match status" value="1"/>
</dbReference>
<dbReference type="SFLD" id="SFLDG01129">
    <property type="entry name" value="C1.5:_HAD__Beta-PGM__Phosphata"/>
    <property type="match status" value="1"/>
</dbReference>
<dbReference type="NCBIfam" id="TIGR01549">
    <property type="entry name" value="HAD-SF-IA-v1"/>
    <property type="match status" value="1"/>
</dbReference>
<dbReference type="InterPro" id="IPR036412">
    <property type="entry name" value="HAD-like_sf"/>
</dbReference>
<gene>
    <name evidence="1" type="ORF">COU86_04520</name>
</gene>
<dbReference type="InterPro" id="IPR006439">
    <property type="entry name" value="HAD-SF_hydro_IA"/>
</dbReference>
<reference evidence="2" key="1">
    <citation type="submission" date="2017-09" db="EMBL/GenBank/DDBJ databases">
        <title>Depth-based differentiation of microbial function through sediment-hosted aquifers and enrichment of novel symbionts in the deep terrestrial subsurface.</title>
        <authorList>
            <person name="Probst A.J."/>
            <person name="Ladd B."/>
            <person name="Jarett J.K."/>
            <person name="Geller-Mcgrath D.E."/>
            <person name="Sieber C.M.K."/>
            <person name="Emerson J.B."/>
            <person name="Anantharaman K."/>
            <person name="Thomas B.C."/>
            <person name="Malmstrom R."/>
            <person name="Stieglmeier M."/>
            <person name="Klingl A."/>
            <person name="Woyke T."/>
            <person name="Ryan C.M."/>
            <person name="Banfield J.F."/>
        </authorList>
    </citation>
    <scope>NUCLEOTIDE SEQUENCE [LARGE SCALE GENOMIC DNA]</scope>
</reference>
<dbReference type="InterPro" id="IPR041492">
    <property type="entry name" value="HAD_2"/>
</dbReference>
<sequence>MTPIKSIVFDGSGVITDERPKETTKKWSERYNIPFDKIWEIVYLKNYYLARDGKLGAQQYYRQSINELRMTIRYKEFVKDYIADCAVRSEMLKILKELYKKISLYLLSNQTEINTIYLRPIIAKYFKMAFFSNEIKMHKPDPEIYEYFFKKTKIYPTTSLFIDDKDAPLTQAKKFNMNVYKFISVEDLKSKLVSLKLLG</sequence>
<dbReference type="Gene3D" id="3.40.50.1000">
    <property type="entry name" value="HAD superfamily/HAD-like"/>
    <property type="match status" value="1"/>
</dbReference>
<proteinExistence type="predicted"/>
<evidence type="ECO:0000313" key="2">
    <source>
        <dbReference type="Proteomes" id="UP000231434"/>
    </source>
</evidence>
<evidence type="ECO:0008006" key="3">
    <source>
        <dbReference type="Google" id="ProtNLM"/>
    </source>
</evidence>
<dbReference type="InterPro" id="IPR023214">
    <property type="entry name" value="HAD_sf"/>
</dbReference>
<protein>
    <recommendedName>
        <fullName evidence="3">HAD family phosphatase</fullName>
    </recommendedName>
</protein>
<dbReference type="Pfam" id="PF13419">
    <property type="entry name" value="HAD_2"/>
    <property type="match status" value="1"/>
</dbReference>
<evidence type="ECO:0000313" key="1">
    <source>
        <dbReference type="EMBL" id="PJE60422.1"/>
    </source>
</evidence>
<dbReference type="SUPFAM" id="SSF56784">
    <property type="entry name" value="HAD-like"/>
    <property type="match status" value="1"/>
</dbReference>
<dbReference type="NCBIfam" id="TIGR01509">
    <property type="entry name" value="HAD-SF-IA-v3"/>
    <property type="match status" value="1"/>
</dbReference>
<dbReference type="PANTHER" id="PTHR43611">
    <property type="entry name" value="ALPHA-D-GLUCOSE 1-PHOSPHATE PHOSPHATASE"/>
    <property type="match status" value="1"/>
</dbReference>
<name>A0A2M8KKI8_9BACT</name>
<dbReference type="EMBL" id="PFEB01000047">
    <property type="protein sequence ID" value="PJE60422.1"/>
    <property type="molecule type" value="Genomic_DNA"/>
</dbReference>
<accession>A0A2M8KKI8</accession>
<dbReference type="Gene3D" id="1.10.150.240">
    <property type="entry name" value="Putative phosphatase, domain 2"/>
    <property type="match status" value="1"/>
</dbReference>
<dbReference type="Proteomes" id="UP000231434">
    <property type="component" value="Unassembled WGS sequence"/>
</dbReference>
<dbReference type="AlphaFoldDB" id="A0A2M8KKI8"/>
<comment type="caution">
    <text evidence="1">The sequence shown here is derived from an EMBL/GenBank/DDBJ whole genome shotgun (WGS) entry which is preliminary data.</text>
</comment>